<dbReference type="Proteomes" id="UP001595683">
    <property type="component" value="Unassembled WGS sequence"/>
</dbReference>
<dbReference type="EMBL" id="JBHRYE010000050">
    <property type="protein sequence ID" value="MFC3673684.1"/>
    <property type="molecule type" value="Genomic_DNA"/>
</dbReference>
<name>A0ABV7V915_9SPHN</name>
<evidence type="ECO:0000313" key="2">
    <source>
        <dbReference type="Proteomes" id="UP001595683"/>
    </source>
</evidence>
<proteinExistence type="predicted"/>
<evidence type="ECO:0000313" key="1">
    <source>
        <dbReference type="EMBL" id="MFC3673684.1"/>
    </source>
</evidence>
<gene>
    <name evidence="1" type="ORF">ACFOOT_19860</name>
</gene>
<accession>A0ABV7V915</accession>
<protein>
    <submittedName>
        <fullName evidence="1">PilZ domain-containing protein</fullName>
    </submittedName>
</protein>
<dbReference type="RefSeq" id="WP_191326028.1">
    <property type="nucleotide sequence ID" value="NZ_BMZP01000027.1"/>
</dbReference>
<reference evidence="2" key="1">
    <citation type="journal article" date="2019" name="Int. J. Syst. Evol. Microbiol.">
        <title>The Global Catalogue of Microorganisms (GCM) 10K type strain sequencing project: providing services to taxonomists for standard genome sequencing and annotation.</title>
        <authorList>
            <consortium name="The Broad Institute Genomics Platform"/>
            <consortium name="The Broad Institute Genome Sequencing Center for Infectious Disease"/>
            <person name="Wu L."/>
            <person name="Ma J."/>
        </authorList>
    </citation>
    <scope>NUCLEOTIDE SEQUENCE [LARGE SCALE GENOMIC DNA]</scope>
    <source>
        <strain evidence="2">KCTC 42224</strain>
    </source>
</reference>
<comment type="caution">
    <text evidence="1">The sequence shown here is derived from an EMBL/GenBank/DDBJ whole genome shotgun (WGS) entry which is preliminary data.</text>
</comment>
<dbReference type="SUPFAM" id="SSF141371">
    <property type="entry name" value="PilZ domain-like"/>
    <property type="match status" value="1"/>
</dbReference>
<sequence length="116" mass="12700">MPTINWQHDYEAAASDDRCAPRSRLVIPSRLRRNGARAAQTLVLDLSLAGFSALASARLAQGSKVFLTLPGLEPREAEVVWWHAGLVGCAFSNLLTQRDHDALLLRYGGDNDSDAR</sequence>
<organism evidence="1 2">
    <name type="scientific">Novosphingobium pokkalii</name>
    <dbReference type="NCBI Taxonomy" id="1770194"/>
    <lineage>
        <taxon>Bacteria</taxon>
        <taxon>Pseudomonadati</taxon>
        <taxon>Pseudomonadota</taxon>
        <taxon>Alphaproteobacteria</taxon>
        <taxon>Sphingomonadales</taxon>
        <taxon>Sphingomonadaceae</taxon>
        <taxon>Novosphingobium</taxon>
    </lineage>
</organism>
<keyword evidence="2" id="KW-1185">Reference proteome</keyword>